<keyword evidence="4" id="KW-1185">Reference proteome</keyword>
<reference evidence="3" key="1">
    <citation type="submission" date="2020-07" db="EMBL/GenBank/DDBJ databases">
        <authorList>
            <person name="Tarantini F.S."/>
            <person name="Hong K.W."/>
            <person name="Chan K.G."/>
        </authorList>
    </citation>
    <scope>NUCLEOTIDE SEQUENCE</scope>
    <source>
        <strain evidence="3">32-07</strain>
    </source>
</reference>
<gene>
    <name evidence="3" type="ORF">AGRA3207_005348</name>
</gene>
<evidence type="ECO:0000313" key="3">
    <source>
        <dbReference type="EMBL" id="QXJ24094.1"/>
    </source>
</evidence>
<accession>A0ABX8R0Y1</accession>
<proteinExistence type="inferred from homology"/>
<organism evidence="3 4">
    <name type="scientific">Actinomadura graeca</name>
    <dbReference type="NCBI Taxonomy" id="2750812"/>
    <lineage>
        <taxon>Bacteria</taxon>
        <taxon>Bacillati</taxon>
        <taxon>Actinomycetota</taxon>
        <taxon>Actinomycetes</taxon>
        <taxon>Streptosporangiales</taxon>
        <taxon>Thermomonosporaceae</taxon>
        <taxon>Actinomadura</taxon>
    </lineage>
</organism>
<evidence type="ECO:0000256" key="1">
    <source>
        <dbReference type="ARBA" id="ARBA00008799"/>
    </source>
</evidence>
<dbReference type="InterPro" id="IPR001830">
    <property type="entry name" value="Glyco_trans_20"/>
</dbReference>
<dbReference type="Gene3D" id="3.40.50.2000">
    <property type="entry name" value="Glycogen Phosphorylase B"/>
    <property type="match status" value="2"/>
</dbReference>
<dbReference type="PANTHER" id="PTHR10788:SF106">
    <property type="entry name" value="BCDNA.GH08860"/>
    <property type="match status" value="1"/>
</dbReference>
<feature type="region of interest" description="Disordered" evidence="2">
    <location>
        <begin position="37"/>
        <end position="75"/>
    </location>
</feature>
<dbReference type="PANTHER" id="PTHR10788">
    <property type="entry name" value="TREHALOSE-6-PHOSPHATE SYNTHASE"/>
    <property type="match status" value="1"/>
</dbReference>
<dbReference type="SUPFAM" id="SSF53756">
    <property type="entry name" value="UDP-Glycosyltransferase/glycogen phosphorylase"/>
    <property type="match status" value="1"/>
</dbReference>
<sequence length="513" mass="55905">MSQVLVASNRGPVSFSLSENGSLTMRRGGGGLVSGLAGVTGALRDPGPPRFAERPGAASRPPGGAHAAGPSPETSVPPEVLWVCAALGEADRAAARQAPDGRLDRAGHDTGGAAVRMLDIPAATFHRAYNAVANSTLWFVHHLLYDTPRSPHFDGRARRDWQSYEAYNAAFADALARDAAPGAKAAIQDYHLSLTPRMLRDRRPDLRIAHFSHTPWAPPEYYGLLPDDIGERILHGVLGADHAGFLTDRWAEAFLDCCARFLPGARVDRTARTVALAGHVTRIGVHGLGVDAWALRRRAAEQDVAERARALREQVGDRQLIVRVDRTELSKNIVRGLAAYRELLANHPEWRGRVVHLAFAYPSRYDLPEYREYTAAVQRTAKQIADEFGTPTWDPLVLQVNDDYPRSLAAYRLADVLLVNPIRDGMNLVAKEGPVLAERGCVLVLSREAGAAAELSDDALMVNPYDVSQTSEALHRALLMPRAQRAERCARLAAAATALPPQRWFADQLSALD</sequence>
<name>A0ABX8R0Y1_9ACTN</name>
<dbReference type="Pfam" id="PF00982">
    <property type="entry name" value="Glyco_transf_20"/>
    <property type="match status" value="1"/>
</dbReference>
<dbReference type="CDD" id="cd03788">
    <property type="entry name" value="GT20_TPS"/>
    <property type="match status" value="1"/>
</dbReference>
<dbReference type="EMBL" id="CP059572">
    <property type="protein sequence ID" value="QXJ24094.1"/>
    <property type="molecule type" value="Genomic_DNA"/>
</dbReference>
<evidence type="ECO:0000256" key="2">
    <source>
        <dbReference type="SAM" id="MobiDB-lite"/>
    </source>
</evidence>
<evidence type="ECO:0000313" key="4">
    <source>
        <dbReference type="Proteomes" id="UP001049518"/>
    </source>
</evidence>
<dbReference type="Proteomes" id="UP001049518">
    <property type="component" value="Chromosome"/>
</dbReference>
<dbReference type="RefSeq" id="WP_231329790.1">
    <property type="nucleotide sequence ID" value="NZ_CP059572.1"/>
</dbReference>
<feature type="compositionally biased region" description="Low complexity" evidence="2">
    <location>
        <begin position="54"/>
        <end position="73"/>
    </location>
</feature>
<comment type="similarity">
    <text evidence="1">Belongs to the glycosyltransferase 20 family.</text>
</comment>
<protein>
    <submittedName>
        <fullName evidence="3">Trehalose-6-phosphate synthase</fullName>
    </submittedName>
</protein>